<organism evidence="2 3">
    <name type="scientific">Methanolapillus ohkumae</name>
    <dbReference type="NCBI Taxonomy" id="3028298"/>
    <lineage>
        <taxon>Archaea</taxon>
        <taxon>Methanobacteriati</taxon>
        <taxon>Methanobacteriota</taxon>
        <taxon>Stenosarchaea group</taxon>
        <taxon>Methanomicrobia</taxon>
        <taxon>Methanosarcinales</taxon>
        <taxon>Methanosarcinaceae</taxon>
        <taxon>Methanolapillus</taxon>
    </lineage>
</organism>
<evidence type="ECO:0000313" key="3">
    <source>
        <dbReference type="Proteomes" id="UP001304970"/>
    </source>
</evidence>
<dbReference type="Proteomes" id="UP001304970">
    <property type="component" value="Chromosome"/>
</dbReference>
<name>A0AA96V804_9EURY</name>
<feature type="compositionally biased region" description="Basic and acidic residues" evidence="1">
    <location>
        <begin position="1"/>
        <end position="10"/>
    </location>
</feature>
<evidence type="ECO:0000256" key="1">
    <source>
        <dbReference type="SAM" id="MobiDB-lite"/>
    </source>
</evidence>
<gene>
    <name evidence="2" type="ORF">MsAm2_13050</name>
</gene>
<dbReference type="AlphaFoldDB" id="A0AA96V804"/>
<dbReference type="GeneID" id="89228731"/>
<proteinExistence type="predicted"/>
<feature type="region of interest" description="Disordered" evidence="1">
    <location>
        <begin position="1"/>
        <end position="64"/>
    </location>
</feature>
<accession>A0AA96V804</accession>
<reference evidence="2 3" key="1">
    <citation type="submission" date="2023-07" db="EMBL/GenBank/DDBJ databases">
        <title>Closed genome sequence of Methanosarcinaceae archaeon Am2.</title>
        <authorList>
            <person name="Poehlein A."/>
            <person name="Protasov E."/>
            <person name="Platt K."/>
            <person name="Reeh H."/>
            <person name="Daniel R."/>
            <person name="Brune A."/>
        </authorList>
    </citation>
    <scope>NUCLEOTIDE SEQUENCE [LARGE SCALE GENOMIC DNA]</scope>
    <source>
        <strain evidence="2 3">Am2</strain>
    </source>
</reference>
<sequence length="211" mass="24081">MANRDWRADEQENESENDSANSNPADSNSENSDPADSNSENSNPTDSNSANSNPADSNSMDSNLVDFNSTDFSDLSGSSSSPVIGHGYLKPSPDEKILIHVLDFKKMYACWLPGLRYTLYFDKEPKTPALKRVREIVLLEVYDGTGKKIIELTDEEFNQFEMTYDLFSTYGGEIWFYREKSGRRQKNQFYLKQKPSKSEEPIRKYHLSDIV</sequence>
<protein>
    <submittedName>
        <fullName evidence="2">Uncharacterized protein</fullName>
    </submittedName>
</protein>
<dbReference type="RefSeq" id="WP_338097477.1">
    <property type="nucleotide sequence ID" value="NZ_CP131061.1"/>
</dbReference>
<keyword evidence="3" id="KW-1185">Reference proteome</keyword>
<feature type="compositionally biased region" description="Low complexity" evidence="1">
    <location>
        <begin position="41"/>
        <end position="64"/>
    </location>
</feature>
<feature type="compositionally biased region" description="Low complexity" evidence="1">
    <location>
        <begin position="18"/>
        <end position="32"/>
    </location>
</feature>
<dbReference type="EMBL" id="CP131061">
    <property type="protein sequence ID" value="WNY27505.1"/>
    <property type="molecule type" value="Genomic_DNA"/>
</dbReference>
<evidence type="ECO:0000313" key="2">
    <source>
        <dbReference type="EMBL" id="WNY27505.1"/>
    </source>
</evidence>